<evidence type="ECO:0000313" key="4">
    <source>
        <dbReference type="Proteomes" id="UP000801492"/>
    </source>
</evidence>
<name>A0A8K0CAD8_IGNLU</name>
<dbReference type="InterPro" id="IPR000463">
    <property type="entry name" value="Fatty_acid-bd"/>
</dbReference>
<dbReference type="EMBL" id="VTPC01090346">
    <property type="protein sequence ID" value="KAF2883598.1"/>
    <property type="molecule type" value="Genomic_DNA"/>
</dbReference>
<evidence type="ECO:0000256" key="1">
    <source>
        <dbReference type="ARBA" id="ARBA00008390"/>
    </source>
</evidence>
<keyword evidence="4" id="KW-1185">Reference proteome</keyword>
<protein>
    <submittedName>
        <fullName evidence="3">Uncharacterized protein</fullName>
    </submittedName>
</protein>
<reference evidence="3" key="1">
    <citation type="submission" date="2019-08" db="EMBL/GenBank/DDBJ databases">
        <title>The genome of the North American firefly Photinus pyralis.</title>
        <authorList>
            <consortium name="Photinus pyralis genome working group"/>
            <person name="Fallon T.R."/>
            <person name="Sander Lower S.E."/>
            <person name="Weng J.-K."/>
        </authorList>
    </citation>
    <scope>NUCLEOTIDE SEQUENCE</scope>
    <source>
        <strain evidence="3">TRF0915ILg1</strain>
        <tissue evidence="3">Whole body</tissue>
    </source>
</reference>
<evidence type="ECO:0000313" key="3">
    <source>
        <dbReference type="EMBL" id="KAF2883598.1"/>
    </source>
</evidence>
<keyword evidence="2" id="KW-0446">Lipid-binding</keyword>
<sequence length="136" mass="15737">MEAIFGKKYKFEASQNFASYMEAIGISPLMRKIAQGMPIYFELREEGDDYIIRSVTPFQDILVRFTSGIEFEQRTIDDKIYKTTITVDGNTLHETQKYGNGVTATVDWVFCEEQMKMVMKVGDIVATRIYRAFNDE</sequence>
<dbReference type="OrthoDB" id="354351at2759"/>
<dbReference type="AlphaFoldDB" id="A0A8K0CAD8"/>
<gene>
    <name evidence="3" type="ORF">ILUMI_22565</name>
</gene>
<dbReference type="Pfam" id="PF14651">
    <property type="entry name" value="Lipocalin_7"/>
    <property type="match status" value="1"/>
</dbReference>
<dbReference type="InterPro" id="IPR031259">
    <property type="entry name" value="ILBP"/>
</dbReference>
<comment type="caution">
    <text evidence="3">The sequence shown here is derived from an EMBL/GenBank/DDBJ whole genome shotgun (WGS) entry which is preliminary data.</text>
</comment>
<dbReference type="InterPro" id="IPR012674">
    <property type="entry name" value="Calycin"/>
</dbReference>
<dbReference type="GO" id="GO:0008289">
    <property type="term" value="F:lipid binding"/>
    <property type="evidence" value="ECO:0007669"/>
    <property type="project" value="UniProtKB-KW"/>
</dbReference>
<accession>A0A8K0CAD8</accession>
<organism evidence="3 4">
    <name type="scientific">Ignelater luminosus</name>
    <name type="common">Cucubano</name>
    <name type="synonym">Pyrophorus luminosus</name>
    <dbReference type="NCBI Taxonomy" id="2038154"/>
    <lineage>
        <taxon>Eukaryota</taxon>
        <taxon>Metazoa</taxon>
        <taxon>Ecdysozoa</taxon>
        <taxon>Arthropoda</taxon>
        <taxon>Hexapoda</taxon>
        <taxon>Insecta</taxon>
        <taxon>Pterygota</taxon>
        <taxon>Neoptera</taxon>
        <taxon>Endopterygota</taxon>
        <taxon>Coleoptera</taxon>
        <taxon>Polyphaga</taxon>
        <taxon>Elateriformia</taxon>
        <taxon>Elateroidea</taxon>
        <taxon>Elateridae</taxon>
        <taxon>Agrypninae</taxon>
        <taxon>Pyrophorini</taxon>
        <taxon>Ignelater</taxon>
    </lineage>
</organism>
<evidence type="ECO:0000256" key="2">
    <source>
        <dbReference type="ARBA" id="ARBA00023121"/>
    </source>
</evidence>
<dbReference type="PRINTS" id="PR00178">
    <property type="entry name" value="FATTYACIDBP"/>
</dbReference>
<dbReference type="CDD" id="cd00742">
    <property type="entry name" value="FABP"/>
    <property type="match status" value="1"/>
</dbReference>
<dbReference type="SUPFAM" id="SSF50814">
    <property type="entry name" value="Lipocalins"/>
    <property type="match status" value="1"/>
</dbReference>
<dbReference type="Gene3D" id="2.40.128.20">
    <property type="match status" value="1"/>
</dbReference>
<proteinExistence type="inferred from homology"/>
<dbReference type="PANTHER" id="PTHR11955">
    <property type="entry name" value="FATTY ACID BINDING PROTEIN"/>
    <property type="match status" value="1"/>
</dbReference>
<comment type="similarity">
    <text evidence="1">Belongs to the calycin superfamily. Fatty-acid binding protein (FABP) family.</text>
</comment>
<dbReference type="Proteomes" id="UP000801492">
    <property type="component" value="Unassembled WGS sequence"/>
</dbReference>